<gene>
    <name evidence="2" type="ORF">KP509_13G092200</name>
</gene>
<sequence length="116" mass="13051">MDRIGIGISHACYCSLLEDHRRSYDRAGDGNQSGQDALEWPVGTWGRTRVTWLKNELQSKRANANIPMMRLSSTQLLMLSNDHYPMDPRGTEKSESGKSSEKSPLSYSQSRFCGPI</sequence>
<name>A0A8T2THM9_CERRI</name>
<evidence type="ECO:0000256" key="1">
    <source>
        <dbReference type="SAM" id="MobiDB-lite"/>
    </source>
</evidence>
<feature type="compositionally biased region" description="Basic and acidic residues" evidence="1">
    <location>
        <begin position="84"/>
        <end position="101"/>
    </location>
</feature>
<comment type="caution">
    <text evidence="2">The sequence shown here is derived from an EMBL/GenBank/DDBJ whole genome shotgun (WGS) entry which is preliminary data.</text>
</comment>
<dbReference type="AlphaFoldDB" id="A0A8T2THM9"/>
<organism evidence="2 3">
    <name type="scientific">Ceratopteris richardii</name>
    <name type="common">Triangle waterfern</name>
    <dbReference type="NCBI Taxonomy" id="49495"/>
    <lineage>
        <taxon>Eukaryota</taxon>
        <taxon>Viridiplantae</taxon>
        <taxon>Streptophyta</taxon>
        <taxon>Embryophyta</taxon>
        <taxon>Tracheophyta</taxon>
        <taxon>Polypodiopsida</taxon>
        <taxon>Polypodiidae</taxon>
        <taxon>Polypodiales</taxon>
        <taxon>Pteridineae</taxon>
        <taxon>Pteridaceae</taxon>
        <taxon>Parkerioideae</taxon>
        <taxon>Ceratopteris</taxon>
    </lineage>
</organism>
<reference evidence="2" key="1">
    <citation type="submission" date="2021-08" db="EMBL/GenBank/DDBJ databases">
        <title>WGS assembly of Ceratopteris richardii.</title>
        <authorList>
            <person name="Marchant D.B."/>
            <person name="Chen G."/>
            <person name="Jenkins J."/>
            <person name="Shu S."/>
            <person name="Leebens-Mack J."/>
            <person name="Grimwood J."/>
            <person name="Schmutz J."/>
            <person name="Soltis P."/>
            <person name="Soltis D."/>
            <person name="Chen Z.-H."/>
        </authorList>
    </citation>
    <scope>NUCLEOTIDE SEQUENCE</scope>
    <source>
        <strain evidence="2">Whitten #5841</strain>
        <tissue evidence="2">Leaf</tissue>
    </source>
</reference>
<evidence type="ECO:0000313" key="2">
    <source>
        <dbReference type="EMBL" id="KAH7422132.1"/>
    </source>
</evidence>
<keyword evidence="3" id="KW-1185">Reference proteome</keyword>
<dbReference type="Proteomes" id="UP000825935">
    <property type="component" value="Chromosome 13"/>
</dbReference>
<feature type="region of interest" description="Disordered" evidence="1">
    <location>
        <begin position="80"/>
        <end position="116"/>
    </location>
</feature>
<accession>A0A8T2THM9</accession>
<proteinExistence type="predicted"/>
<evidence type="ECO:0000313" key="3">
    <source>
        <dbReference type="Proteomes" id="UP000825935"/>
    </source>
</evidence>
<dbReference type="EMBL" id="CM035418">
    <property type="protein sequence ID" value="KAH7422132.1"/>
    <property type="molecule type" value="Genomic_DNA"/>
</dbReference>
<protein>
    <submittedName>
        <fullName evidence="2">Uncharacterized protein</fullName>
    </submittedName>
</protein>